<dbReference type="CDD" id="cd07437">
    <property type="entry name" value="PHP_HisPPase_Ycdx_like"/>
    <property type="match status" value="1"/>
</dbReference>
<dbReference type="EMBL" id="CP002105">
    <property type="protein sequence ID" value="ADL11863.1"/>
    <property type="molecule type" value="Genomic_DNA"/>
</dbReference>
<dbReference type="KEGG" id="aar:Acear_0314"/>
<dbReference type="InterPro" id="IPR004013">
    <property type="entry name" value="PHP_dom"/>
</dbReference>
<dbReference type="SMART" id="SM00481">
    <property type="entry name" value="POLIIIAc"/>
    <property type="match status" value="1"/>
</dbReference>
<dbReference type="InterPro" id="IPR050243">
    <property type="entry name" value="PHP_phosphatase"/>
</dbReference>
<dbReference type="Pfam" id="PF13263">
    <property type="entry name" value="PHP_C"/>
    <property type="match status" value="1"/>
</dbReference>
<dbReference type="Pfam" id="PF02811">
    <property type="entry name" value="PHP"/>
    <property type="match status" value="1"/>
</dbReference>
<name>D9QU70_ACEAZ</name>
<dbReference type="SUPFAM" id="SSF89550">
    <property type="entry name" value="PHP domain-like"/>
    <property type="match status" value="1"/>
</dbReference>
<dbReference type="Gene3D" id="3.20.20.140">
    <property type="entry name" value="Metal-dependent hydrolases"/>
    <property type="match status" value="1"/>
</dbReference>
<evidence type="ECO:0000313" key="2">
    <source>
        <dbReference type="EMBL" id="ADL11863.1"/>
    </source>
</evidence>
<evidence type="ECO:0000313" key="3">
    <source>
        <dbReference type="Proteomes" id="UP000001661"/>
    </source>
</evidence>
<reference evidence="2 3" key="1">
    <citation type="journal article" date="2010" name="Stand. Genomic Sci.">
        <title>Complete genome sequence of Acetohalobium arabaticum type strain (Z-7288).</title>
        <authorList>
            <person name="Sikorski J."/>
            <person name="Lapidus A."/>
            <person name="Chertkov O."/>
            <person name="Lucas S."/>
            <person name="Copeland A."/>
            <person name="Glavina Del Rio T."/>
            <person name="Nolan M."/>
            <person name="Tice H."/>
            <person name="Cheng J.F."/>
            <person name="Han C."/>
            <person name="Brambilla E."/>
            <person name="Pitluck S."/>
            <person name="Liolios K."/>
            <person name="Ivanova N."/>
            <person name="Mavromatis K."/>
            <person name="Mikhailova N."/>
            <person name="Pati A."/>
            <person name="Bruce D."/>
            <person name="Detter C."/>
            <person name="Tapia R."/>
            <person name="Goodwin L."/>
            <person name="Chen A."/>
            <person name="Palaniappan K."/>
            <person name="Land M."/>
            <person name="Hauser L."/>
            <person name="Chang Y.J."/>
            <person name="Jeffries C.D."/>
            <person name="Rohde M."/>
            <person name="Goker M."/>
            <person name="Spring S."/>
            <person name="Woyke T."/>
            <person name="Bristow J."/>
            <person name="Eisen J.A."/>
            <person name="Markowitz V."/>
            <person name="Hugenholtz P."/>
            <person name="Kyrpides N.C."/>
            <person name="Klenk H.P."/>
        </authorList>
    </citation>
    <scope>NUCLEOTIDE SEQUENCE [LARGE SCALE GENOMIC DNA]</scope>
    <source>
        <strain evidence="3">ATCC 49924 / DSM 5501 / Z-7288</strain>
    </source>
</reference>
<dbReference type="GO" id="GO:0042578">
    <property type="term" value="F:phosphoric ester hydrolase activity"/>
    <property type="evidence" value="ECO:0007669"/>
    <property type="project" value="TreeGrafter"/>
</dbReference>
<dbReference type="InterPro" id="IPR003141">
    <property type="entry name" value="Pol/His_phosphatase_N"/>
</dbReference>
<evidence type="ECO:0000259" key="1">
    <source>
        <dbReference type="SMART" id="SM00481"/>
    </source>
</evidence>
<dbReference type="GO" id="GO:0008270">
    <property type="term" value="F:zinc ion binding"/>
    <property type="evidence" value="ECO:0007669"/>
    <property type="project" value="TreeGrafter"/>
</dbReference>
<gene>
    <name evidence="2" type="ordered locus">Acear_0314</name>
</gene>
<dbReference type="OrthoDB" id="9808747at2"/>
<dbReference type="PANTHER" id="PTHR36928:SF1">
    <property type="entry name" value="PHOSPHATASE YCDX-RELATED"/>
    <property type="match status" value="1"/>
</dbReference>
<keyword evidence="3" id="KW-1185">Reference proteome</keyword>
<dbReference type="GO" id="GO:0005829">
    <property type="term" value="C:cytosol"/>
    <property type="evidence" value="ECO:0007669"/>
    <property type="project" value="TreeGrafter"/>
</dbReference>
<dbReference type="eggNOG" id="COG1387">
    <property type="taxonomic scope" value="Bacteria"/>
</dbReference>
<dbReference type="RefSeq" id="WP_013277309.1">
    <property type="nucleotide sequence ID" value="NC_014378.1"/>
</dbReference>
<accession>D9QU70</accession>
<dbReference type="STRING" id="574087.Acear_0314"/>
<feature type="domain" description="Polymerase/histidinol phosphatase N-terminal" evidence="1">
    <location>
        <begin position="5"/>
        <end position="79"/>
    </location>
</feature>
<dbReference type="AlphaFoldDB" id="D9QU70"/>
<dbReference type="InterPro" id="IPR016195">
    <property type="entry name" value="Pol/histidinol_Pase-like"/>
</dbReference>
<organism evidence="2 3">
    <name type="scientific">Acetohalobium arabaticum (strain ATCC 49924 / DSM 5501 / Z-7288)</name>
    <dbReference type="NCBI Taxonomy" id="574087"/>
    <lineage>
        <taxon>Bacteria</taxon>
        <taxon>Bacillati</taxon>
        <taxon>Bacillota</taxon>
        <taxon>Clostridia</taxon>
        <taxon>Halanaerobiales</taxon>
        <taxon>Halobacteroidaceae</taxon>
        <taxon>Acetohalobium</taxon>
    </lineage>
</organism>
<sequence length="243" mass="26751">MEIIADLHTHTIACGHAYSTLEEMVRGAKEKGLELLATTDHGPCMPGGCHLYYFYNLAILPEVIDGIRVLKGVEANITDARGTLDLPVAVLKEMDIVLAGMHFLTGYNGGTKAENTEAMINAMKNSLVDVIVHPGNPEFEVNVEQVVETALENDVLLEINNSSFRKSRTGSWDNCLDIAHTAKEAGLEVIVSSDAHFSRDVGRVQKALQLIEKAGLEEKDILNTSLERVTEFVKAKKEFKDRM</sequence>
<dbReference type="NCBIfam" id="NF006702">
    <property type="entry name" value="PRK09248.1"/>
    <property type="match status" value="1"/>
</dbReference>
<dbReference type="Proteomes" id="UP000001661">
    <property type="component" value="Chromosome"/>
</dbReference>
<protein>
    <submittedName>
        <fullName evidence="2">PHP domain protein</fullName>
    </submittedName>
</protein>
<dbReference type="PANTHER" id="PTHR36928">
    <property type="entry name" value="PHOSPHATASE YCDX-RELATED"/>
    <property type="match status" value="1"/>
</dbReference>
<dbReference type="HOGENOM" id="CLU_061999_0_1_9"/>
<proteinExistence type="predicted"/>